<dbReference type="InterPro" id="IPR036866">
    <property type="entry name" value="RibonucZ/Hydroxyglut_hydro"/>
</dbReference>
<dbReference type="PANTHER" id="PTHR42951:SF17">
    <property type="entry name" value="METALLO-BETA-LACTAMASE DOMAIN-CONTAINING PROTEIN"/>
    <property type="match status" value="1"/>
</dbReference>
<sequence>MDQEMHQGKDTKFIPMAAITSGDGREVAPDVYYYTDQMVNIIFIGDPNSDRFVLVDAGLPGAAPEIRNVVTHRFGRDAVPEAIILTHGHFDHVGGIVELVEQWKVPVYAHELELPYLTGKKSYPKPDPTVEGGMLATISPMYPIEPTQLGDNVHALPPDHSVPGLTGWKWIHTPGHAPGHVSLFRESDRMLIAGDAFTTVRQDSLQKVLIQKEEVHGPPRYLTTDWQASWDSVRKLQELQPETAVTGHGVAMTGEKLENGLKELAAEFDKLAIPDYGKYVDDKQKYE</sequence>
<name>A0ABY9KXJ8_9BACI</name>
<dbReference type="RefSeq" id="WP_348028799.1">
    <property type="nucleotide sequence ID" value="NZ_CP129113.1"/>
</dbReference>
<dbReference type="CDD" id="cd07721">
    <property type="entry name" value="yflN-like_MBL-fold"/>
    <property type="match status" value="1"/>
</dbReference>
<dbReference type="Proteomes" id="UP001180087">
    <property type="component" value="Chromosome"/>
</dbReference>
<evidence type="ECO:0000259" key="1">
    <source>
        <dbReference type="SMART" id="SM00849"/>
    </source>
</evidence>
<dbReference type="EMBL" id="CP129113">
    <property type="protein sequence ID" value="WLV25097.1"/>
    <property type="molecule type" value="Genomic_DNA"/>
</dbReference>
<organism evidence="2 3">
    <name type="scientific">Aciduricibacillus chroicocephali</name>
    <dbReference type="NCBI Taxonomy" id="3054939"/>
    <lineage>
        <taxon>Bacteria</taxon>
        <taxon>Bacillati</taxon>
        <taxon>Bacillota</taxon>
        <taxon>Bacilli</taxon>
        <taxon>Bacillales</taxon>
        <taxon>Bacillaceae</taxon>
        <taxon>Aciduricibacillus</taxon>
    </lineage>
</organism>
<evidence type="ECO:0000313" key="3">
    <source>
        <dbReference type="Proteomes" id="UP001180087"/>
    </source>
</evidence>
<accession>A0ABY9KXJ8</accession>
<dbReference type="InterPro" id="IPR050855">
    <property type="entry name" value="NDM-1-like"/>
</dbReference>
<feature type="domain" description="Metallo-beta-lactamase" evidence="1">
    <location>
        <begin position="38"/>
        <end position="248"/>
    </location>
</feature>
<dbReference type="Pfam" id="PF00753">
    <property type="entry name" value="Lactamase_B"/>
    <property type="match status" value="1"/>
</dbReference>
<dbReference type="PANTHER" id="PTHR42951">
    <property type="entry name" value="METALLO-BETA-LACTAMASE DOMAIN-CONTAINING"/>
    <property type="match status" value="1"/>
</dbReference>
<dbReference type="InterPro" id="IPR001279">
    <property type="entry name" value="Metallo-B-lactamas"/>
</dbReference>
<proteinExistence type="predicted"/>
<reference evidence="2" key="1">
    <citation type="submission" date="2023-06" db="EMBL/GenBank/DDBJ databases">
        <title>A Treasure from Seagulls: Isolation and Description of Aciduricobacillus qingdaonensis gen. nov., sp. nov., a Rare Obligately Uric Acid-utilizing Member in the Family Bacillaceae.</title>
        <authorList>
            <person name="Liu W."/>
            <person name="Wang B."/>
        </authorList>
    </citation>
    <scope>NUCLEOTIDE SEQUENCE</scope>
    <source>
        <strain evidence="2">44XB</strain>
    </source>
</reference>
<protein>
    <submittedName>
        <fullName evidence="2">MBL fold metallo-hydrolase</fullName>
    </submittedName>
</protein>
<evidence type="ECO:0000313" key="2">
    <source>
        <dbReference type="EMBL" id="WLV25097.1"/>
    </source>
</evidence>
<dbReference type="SUPFAM" id="SSF56281">
    <property type="entry name" value="Metallo-hydrolase/oxidoreductase"/>
    <property type="match status" value="1"/>
</dbReference>
<dbReference type="SMART" id="SM00849">
    <property type="entry name" value="Lactamase_B"/>
    <property type="match status" value="1"/>
</dbReference>
<dbReference type="Gene3D" id="3.60.15.10">
    <property type="entry name" value="Ribonuclease Z/Hydroxyacylglutathione hydrolase-like"/>
    <property type="match status" value="1"/>
</dbReference>
<keyword evidence="3" id="KW-1185">Reference proteome</keyword>
<gene>
    <name evidence="2" type="ORF">QR721_02325</name>
</gene>